<keyword evidence="4" id="KW-1185">Reference proteome</keyword>
<dbReference type="RefSeq" id="WP_062252275.1">
    <property type="nucleotide sequence ID" value="NZ_CP014229.1"/>
</dbReference>
<dbReference type="Gene3D" id="3.30.70.20">
    <property type="match status" value="1"/>
</dbReference>
<dbReference type="Proteomes" id="UP000069241">
    <property type="component" value="Chromosome"/>
</dbReference>
<evidence type="ECO:0000256" key="1">
    <source>
        <dbReference type="SAM" id="MobiDB-lite"/>
    </source>
</evidence>
<dbReference type="KEGG" id="dfi:AXF13_07540"/>
<evidence type="ECO:0000259" key="2">
    <source>
        <dbReference type="PROSITE" id="PS51379"/>
    </source>
</evidence>
<feature type="region of interest" description="Disordered" evidence="1">
    <location>
        <begin position="76"/>
        <end position="98"/>
    </location>
</feature>
<sequence length="239" mass="24988">MKRPIIEIDEEKCNGCGQCVLDCAEGALAVIDGKARLVSEVFCDGLGACLNCPQGALTLTTREAPDFDEAAALAAKAQRDTPNGPARPAPMTPPAGGCPGSAARVLRPLSGNAAVPAAPEALRVELPTWPIQLRLVPPQAPFLDGAHLLLAAHCAGFALPNLHKDWLAGRVPLIACPKLEDNTVLLEKLTAILRTGRIAGLTVLRMSVPCCGGLERLARQALEAAACNLPLEIHVARLS</sequence>
<evidence type="ECO:0000313" key="4">
    <source>
        <dbReference type="Proteomes" id="UP000069241"/>
    </source>
</evidence>
<dbReference type="PANTHER" id="PTHR42895">
    <property type="entry name" value="IRON-SULFUR CLUSTER-BINDING PROTEIN-RELATED"/>
    <property type="match status" value="1"/>
</dbReference>
<dbReference type="SUPFAM" id="SSF54862">
    <property type="entry name" value="4Fe-4S ferredoxins"/>
    <property type="match status" value="1"/>
</dbReference>
<protein>
    <submittedName>
        <fullName evidence="3">(Fe-S)-binding protein</fullName>
    </submittedName>
</protein>
<dbReference type="Pfam" id="PF12837">
    <property type="entry name" value="Fer4_6"/>
    <property type="match status" value="1"/>
</dbReference>
<dbReference type="PANTHER" id="PTHR42895:SF1">
    <property type="entry name" value="IRON-SULFUR CLUSTER PROTEIN"/>
    <property type="match status" value="1"/>
</dbReference>
<evidence type="ECO:0000313" key="3">
    <source>
        <dbReference type="EMBL" id="AMD89981.1"/>
    </source>
</evidence>
<dbReference type="InterPro" id="IPR017896">
    <property type="entry name" value="4Fe4S_Fe-S-bd"/>
</dbReference>
<dbReference type="STRING" id="44742.AXF13_07540"/>
<dbReference type="EMBL" id="CP014229">
    <property type="protein sequence ID" value="AMD89981.1"/>
    <property type="molecule type" value="Genomic_DNA"/>
</dbReference>
<name>A0A0X8JJS0_9BACT</name>
<dbReference type="PROSITE" id="PS51379">
    <property type="entry name" value="4FE4S_FER_2"/>
    <property type="match status" value="1"/>
</dbReference>
<accession>A0A0X8JJS0</accession>
<reference evidence="4" key="1">
    <citation type="submission" date="2016-02" db="EMBL/GenBank/DDBJ databases">
        <authorList>
            <person name="Holder M.E."/>
            <person name="Ajami N.J."/>
            <person name="Petrosino J.F."/>
        </authorList>
    </citation>
    <scope>NUCLEOTIDE SEQUENCE [LARGE SCALE GENOMIC DNA]</scope>
    <source>
        <strain evidence="4">CCUG 45958</strain>
    </source>
</reference>
<dbReference type="AlphaFoldDB" id="A0A0X8JJS0"/>
<feature type="domain" description="4Fe-4S ferredoxin-type" evidence="2">
    <location>
        <begin position="4"/>
        <end position="33"/>
    </location>
</feature>
<organism evidence="3 4">
    <name type="scientific">Desulfovibrio fairfieldensis</name>
    <dbReference type="NCBI Taxonomy" id="44742"/>
    <lineage>
        <taxon>Bacteria</taxon>
        <taxon>Pseudomonadati</taxon>
        <taxon>Thermodesulfobacteriota</taxon>
        <taxon>Desulfovibrionia</taxon>
        <taxon>Desulfovibrionales</taxon>
        <taxon>Desulfovibrionaceae</taxon>
        <taxon>Desulfovibrio</taxon>
    </lineage>
</organism>
<gene>
    <name evidence="3" type="ORF">AXF13_07540</name>
</gene>
<dbReference type="InterPro" id="IPR052911">
    <property type="entry name" value="Corrinoid_activation_enz"/>
</dbReference>
<proteinExistence type="predicted"/>